<evidence type="ECO:0000313" key="2">
    <source>
        <dbReference type="EMBL" id="MWB97315.1"/>
    </source>
</evidence>
<dbReference type="Proteomes" id="UP000438182">
    <property type="component" value="Unassembled WGS sequence"/>
</dbReference>
<accession>A0A6I4NXS1</accession>
<keyword evidence="3" id="KW-1185">Reference proteome</keyword>
<organism evidence="2 3">
    <name type="scientific">Agromyces seonyuensis</name>
    <dbReference type="NCBI Taxonomy" id="2662446"/>
    <lineage>
        <taxon>Bacteria</taxon>
        <taxon>Bacillati</taxon>
        <taxon>Actinomycetota</taxon>
        <taxon>Actinomycetes</taxon>
        <taxon>Micrococcales</taxon>
        <taxon>Microbacteriaceae</taxon>
        <taxon>Agromyces</taxon>
    </lineage>
</organism>
<dbReference type="RefSeq" id="WP_160422659.1">
    <property type="nucleotide sequence ID" value="NZ_WSTA01000004.1"/>
</dbReference>
<gene>
    <name evidence="2" type="ORF">GB864_01875</name>
</gene>
<evidence type="ECO:0000256" key="1">
    <source>
        <dbReference type="SAM" id="MobiDB-lite"/>
    </source>
</evidence>
<feature type="region of interest" description="Disordered" evidence="1">
    <location>
        <begin position="1"/>
        <end position="25"/>
    </location>
</feature>
<comment type="caution">
    <text evidence="2">The sequence shown here is derived from an EMBL/GenBank/DDBJ whole genome shotgun (WGS) entry which is preliminary data.</text>
</comment>
<name>A0A6I4NXS1_9MICO</name>
<protein>
    <submittedName>
        <fullName evidence="2">Uncharacterized protein</fullName>
    </submittedName>
</protein>
<sequence length="210" mass="21757">MRVDVLGFPAESGVSSASTDDGRGGMQAEVRRRALRRTAAVVAAACALGFAAVAARADDLPGADDGTAVAGDRVMPLEGGTADHPRSRLATLEPTFSALVETGEPVRLEVVGLDQYGDPLGPVAGMRVSSSVESDVVVGRSVVFLRPGLRDVELVHTASGRATRVTMFVRDRPVGSWPAQPCAAVDAGFDRYAAIVGRRPAAKFAATCVP</sequence>
<dbReference type="EMBL" id="WSTA01000004">
    <property type="protein sequence ID" value="MWB97315.1"/>
    <property type="molecule type" value="Genomic_DNA"/>
</dbReference>
<dbReference type="AlphaFoldDB" id="A0A6I4NXS1"/>
<evidence type="ECO:0000313" key="3">
    <source>
        <dbReference type="Proteomes" id="UP000438182"/>
    </source>
</evidence>
<proteinExistence type="predicted"/>
<reference evidence="2 3" key="1">
    <citation type="submission" date="2019-12" db="EMBL/GenBank/DDBJ databases">
        <authorList>
            <person name="Kim Y.S."/>
        </authorList>
    </citation>
    <scope>NUCLEOTIDE SEQUENCE [LARGE SCALE GENOMIC DNA]</scope>
    <source>
        <strain evidence="2 3">MMS17-SY077</strain>
    </source>
</reference>